<dbReference type="EMBL" id="LT629787">
    <property type="protein sequence ID" value="SDU36101.1"/>
    <property type="molecule type" value="Genomic_DNA"/>
</dbReference>
<dbReference type="GO" id="GO:0015627">
    <property type="term" value="C:type II protein secretion system complex"/>
    <property type="evidence" value="ECO:0007669"/>
    <property type="project" value="InterPro"/>
</dbReference>
<name>A0A1H2HW47_9GAMM</name>
<dbReference type="InterPro" id="IPR012902">
    <property type="entry name" value="N_methyl_site"/>
</dbReference>
<dbReference type="Pfam" id="PF07963">
    <property type="entry name" value="N_methyl"/>
    <property type="match status" value="1"/>
</dbReference>
<evidence type="ECO:0000256" key="6">
    <source>
        <dbReference type="ARBA" id="ARBA00022692"/>
    </source>
</evidence>
<accession>A0A1H2HW47</accession>
<dbReference type="GO" id="GO:0005886">
    <property type="term" value="C:plasma membrane"/>
    <property type="evidence" value="ECO:0007669"/>
    <property type="project" value="UniProtKB-SubCell"/>
</dbReference>
<dbReference type="Gene3D" id="3.30.700.10">
    <property type="entry name" value="Glycoprotein, Type 4 Pilin"/>
    <property type="match status" value="1"/>
</dbReference>
<evidence type="ECO:0000256" key="8">
    <source>
        <dbReference type="ARBA" id="ARBA00023136"/>
    </source>
</evidence>
<dbReference type="STRING" id="1434072.SAMN05216210_3359"/>
<keyword evidence="5" id="KW-0997">Cell inner membrane</keyword>
<dbReference type="Pfam" id="PF12019">
    <property type="entry name" value="GspH"/>
    <property type="match status" value="1"/>
</dbReference>
<feature type="domain" description="General secretion pathway GspH" evidence="12">
    <location>
        <begin position="52"/>
        <end position="145"/>
    </location>
</feature>
<evidence type="ECO:0000313" key="13">
    <source>
        <dbReference type="EMBL" id="SDU36101.1"/>
    </source>
</evidence>
<evidence type="ECO:0000256" key="10">
    <source>
        <dbReference type="ARBA" id="ARBA00030775"/>
    </source>
</evidence>
<dbReference type="Proteomes" id="UP000243924">
    <property type="component" value="Chromosome I"/>
</dbReference>
<keyword evidence="3" id="KW-1003">Cell membrane</keyword>
<keyword evidence="8 11" id="KW-0472">Membrane</keyword>
<dbReference type="NCBIfam" id="TIGR02532">
    <property type="entry name" value="IV_pilin_GFxxxE"/>
    <property type="match status" value="1"/>
</dbReference>
<dbReference type="RefSeq" id="WP_172830126.1">
    <property type="nucleotide sequence ID" value="NZ_LT629787.1"/>
</dbReference>
<proteinExistence type="inferred from homology"/>
<reference evidence="14" key="1">
    <citation type="submission" date="2016-10" db="EMBL/GenBank/DDBJ databases">
        <authorList>
            <person name="Varghese N."/>
            <person name="Submissions S."/>
        </authorList>
    </citation>
    <scope>NUCLEOTIDE SEQUENCE [LARGE SCALE GENOMIC DNA]</scope>
    <source>
        <strain evidence="14">CECT 8338</strain>
    </source>
</reference>
<keyword evidence="14" id="KW-1185">Reference proteome</keyword>
<evidence type="ECO:0000313" key="14">
    <source>
        <dbReference type="Proteomes" id="UP000243924"/>
    </source>
</evidence>
<evidence type="ECO:0000256" key="9">
    <source>
        <dbReference type="ARBA" id="ARBA00025772"/>
    </source>
</evidence>
<dbReference type="GO" id="GO:0015628">
    <property type="term" value="P:protein secretion by the type II secretion system"/>
    <property type="evidence" value="ECO:0007669"/>
    <property type="project" value="InterPro"/>
</dbReference>
<sequence length="158" mass="16897">MLTSRAGKPGNSTGRGFSLMEMLVVLVIFGLASALVIPALGGLFKASVTDVARDLHAGLRQARGQAVLQQQPVSFWLDLNDHEYGIGSEIQGDFPQDWSLQVSVASMATRDSRAGFVFYPDGTSTGGNVLLDAEGRAFRLEVDWLTGRVTSQEQGGLP</sequence>
<feature type="transmembrane region" description="Helical" evidence="11">
    <location>
        <begin position="22"/>
        <end position="44"/>
    </location>
</feature>
<evidence type="ECO:0000256" key="2">
    <source>
        <dbReference type="ARBA" id="ARBA00021549"/>
    </source>
</evidence>
<comment type="similarity">
    <text evidence="9">Belongs to the GSP H family.</text>
</comment>
<comment type="subcellular location">
    <subcellularLocation>
        <location evidence="1">Cell inner membrane</location>
        <topology evidence="1">Single-pass membrane protein</topology>
    </subcellularLocation>
</comment>
<gene>
    <name evidence="13" type="ORF">SAMN05216210_3359</name>
</gene>
<evidence type="ECO:0000256" key="5">
    <source>
        <dbReference type="ARBA" id="ARBA00022519"/>
    </source>
</evidence>
<evidence type="ECO:0000256" key="1">
    <source>
        <dbReference type="ARBA" id="ARBA00004377"/>
    </source>
</evidence>
<dbReference type="InterPro" id="IPR045584">
    <property type="entry name" value="Pilin-like"/>
</dbReference>
<evidence type="ECO:0000256" key="11">
    <source>
        <dbReference type="SAM" id="Phobius"/>
    </source>
</evidence>
<dbReference type="AlphaFoldDB" id="A0A1H2HW47"/>
<protein>
    <recommendedName>
        <fullName evidence="2">Type II secretion system protein H</fullName>
    </recommendedName>
    <alternativeName>
        <fullName evidence="10">General secretion pathway protein H</fullName>
    </alternativeName>
</protein>
<keyword evidence="6 11" id="KW-0812">Transmembrane</keyword>
<evidence type="ECO:0000256" key="7">
    <source>
        <dbReference type="ARBA" id="ARBA00022989"/>
    </source>
</evidence>
<evidence type="ECO:0000259" key="12">
    <source>
        <dbReference type="Pfam" id="PF12019"/>
    </source>
</evidence>
<organism evidence="13 14">
    <name type="scientific">Halopseudomonas salegens</name>
    <dbReference type="NCBI Taxonomy" id="1434072"/>
    <lineage>
        <taxon>Bacteria</taxon>
        <taxon>Pseudomonadati</taxon>
        <taxon>Pseudomonadota</taxon>
        <taxon>Gammaproteobacteria</taxon>
        <taxon>Pseudomonadales</taxon>
        <taxon>Pseudomonadaceae</taxon>
        <taxon>Halopseudomonas</taxon>
    </lineage>
</organism>
<evidence type="ECO:0000256" key="4">
    <source>
        <dbReference type="ARBA" id="ARBA00022481"/>
    </source>
</evidence>
<keyword evidence="4" id="KW-0488">Methylation</keyword>
<keyword evidence="7 11" id="KW-1133">Transmembrane helix</keyword>
<dbReference type="SUPFAM" id="SSF54523">
    <property type="entry name" value="Pili subunits"/>
    <property type="match status" value="1"/>
</dbReference>
<dbReference type="InterPro" id="IPR022346">
    <property type="entry name" value="T2SS_GspH"/>
</dbReference>
<evidence type="ECO:0000256" key="3">
    <source>
        <dbReference type="ARBA" id="ARBA00022475"/>
    </source>
</evidence>